<evidence type="ECO:0000256" key="2">
    <source>
        <dbReference type="SAM" id="SignalP"/>
    </source>
</evidence>
<dbReference type="EMBL" id="MU003778">
    <property type="protein sequence ID" value="KAF2723183.1"/>
    <property type="molecule type" value="Genomic_DNA"/>
</dbReference>
<dbReference type="SUPFAM" id="SSF53474">
    <property type="entry name" value="alpha/beta-Hydrolases"/>
    <property type="match status" value="1"/>
</dbReference>
<evidence type="ECO:0000313" key="5">
    <source>
        <dbReference type="Proteomes" id="UP000799441"/>
    </source>
</evidence>
<feature type="signal peptide" evidence="2">
    <location>
        <begin position="1"/>
        <end position="19"/>
    </location>
</feature>
<gene>
    <name evidence="4" type="ORF">K431DRAFT_220490</name>
</gene>
<keyword evidence="2" id="KW-0732">Signal</keyword>
<accession>A0A9P4Q9N5</accession>
<evidence type="ECO:0000313" key="4">
    <source>
        <dbReference type="EMBL" id="KAF2723183.1"/>
    </source>
</evidence>
<dbReference type="AlphaFoldDB" id="A0A9P4Q9N5"/>
<name>A0A9P4Q9N5_9PEZI</name>
<comment type="caution">
    <text evidence="4">The sequence shown here is derived from an EMBL/GenBank/DDBJ whole genome shotgun (WGS) entry which is preliminary data.</text>
</comment>
<organism evidence="4 5">
    <name type="scientific">Polychaeton citri CBS 116435</name>
    <dbReference type="NCBI Taxonomy" id="1314669"/>
    <lineage>
        <taxon>Eukaryota</taxon>
        <taxon>Fungi</taxon>
        <taxon>Dikarya</taxon>
        <taxon>Ascomycota</taxon>
        <taxon>Pezizomycotina</taxon>
        <taxon>Dothideomycetes</taxon>
        <taxon>Dothideomycetidae</taxon>
        <taxon>Capnodiales</taxon>
        <taxon>Capnodiaceae</taxon>
        <taxon>Polychaeton</taxon>
    </lineage>
</organism>
<feature type="chain" id="PRO_5040164977" description="AB hydrolase-1 domain-containing protein" evidence="2">
    <location>
        <begin position="20"/>
        <end position="410"/>
    </location>
</feature>
<dbReference type="Gene3D" id="3.40.50.1820">
    <property type="entry name" value="alpha/beta hydrolase"/>
    <property type="match status" value="1"/>
</dbReference>
<evidence type="ECO:0000256" key="1">
    <source>
        <dbReference type="SAM" id="MobiDB-lite"/>
    </source>
</evidence>
<protein>
    <recommendedName>
        <fullName evidence="3">AB hydrolase-1 domain-containing protein</fullName>
    </recommendedName>
</protein>
<keyword evidence="5" id="KW-1185">Reference proteome</keyword>
<proteinExistence type="predicted"/>
<dbReference type="Proteomes" id="UP000799441">
    <property type="component" value="Unassembled WGS sequence"/>
</dbReference>
<sequence>MGFDKAILLLAGTAALVSARRCQNITVPVNISARNGNFNQSAPSNNIEVTNFILDLTQQGHNYSQAVLNGYQTVSGTYTLATTFCEPDHGSGTTIQLLTHGIGFDRSYWDLSYNNYNYSYVEEAVDQYGYSTFTWDRLGVGESQHGEPVNEIQAWLEVAALHALTSGLRQGTIPNVRCKFDKVVHGGHSFGSEHSYALTAMYPDDSDGIFLTGFGQNGTFIPYFALGGNFIEANKIAAFSQYPNGYLATTDATGVQTNFFAPGQFDPNVLQLAVATGQPVTIGELLTIGGETGTPNTFGGPVLVITGRRDIPYCGGDCLATGDPELASIPAASKANFINAKPFEAFIVPNAGHGLNLEYSHPVTYATILNFLVNNDLAASEASSTCLSNPHSQGGSSYGGHGWGRHSSQT</sequence>
<reference evidence="4" key="1">
    <citation type="journal article" date="2020" name="Stud. Mycol.">
        <title>101 Dothideomycetes genomes: a test case for predicting lifestyles and emergence of pathogens.</title>
        <authorList>
            <person name="Haridas S."/>
            <person name="Albert R."/>
            <person name="Binder M."/>
            <person name="Bloem J."/>
            <person name="Labutti K."/>
            <person name="Salamov A."/>
            <person name="Andreopoulos B."/>
            <person name="Baker S."/>
            <person name="Barry K."/>
            <person name="Bills G."/>
            <person name="Bluhm B."/>
            <person name="Cannon C."/>
            <person name="Castanera R."/>
            <person name="Culley D."/>
            <person name="Daum C."/>
            <person name="Ezra D."/>
            <person name="Gonzalez J."/>
            <person name="Henrissat B."/>
            <person name="Kuo A."/>
            <person name="Liang C."/>
            <person name="Lipzen A."/>
            <person name="Lutzoni F."/>
            <person name="Magnuson J."/>
            <person name="Mondo S."/>
            <person name="Nolan M."/>
            <person name="Ohm R."/>
            <person name="Pangilinan J."/>
            <person name="Park H.-J."/>
            <person name="Ramirez L."/>
            <person name="Alfaro M."/>
            <person name="Sun H."/>
            <person name="Tritt A."/>
            <person name="Yoshinaga Y."/>
            <person name="Zwiers L.-H."/>
            <person name="Turgeon B."/>
            <person name="Goodwin S."/>
            <person name="Spatafora J."/>
            <person name="Crous P."/>
            <person name="Grigoriev I."/>
        </authorList>
    </citation>
    <scope>NUCLEOTIDE SEQUENCE</scope>
    <source>
        <strain evidence="4">CBS 116435</strain>
    </source>
</reference>
<dbReference type="Pfam" id="PF12697">
    <property type="entry name" value="Abhydrolase_6"/>
    <property type="match status" value="1"/>
</dbReference>
<evidence type="ECO:0000259" key="3">
    <source>
        <dbReference type="Pfam" id="PF12697"/>
    </source>
</evidence>
<dbReference type="InterPro" id="IPR029058">
    <property type="entry name" value="AB_hydrolase_fold"/>
</dbReference>
<feature type="region of interest" description="Disordered" evidence="1">
    <location>
        <begin position="384"/>
        <end position="410"/>
    </location>
</feature>
<dbReference type="OrthoDB" id="190201at2759"/>
<dbReference type="InterPro" id="IPR000073">
    <property type="entry name" value="AB_hydrolase_1"/>
</dbReference>
<feature type="domain" description="AB hydrolase-1" evidence="3">
    <location>
        <begin position="97"/>
        <end position="363"/>
    </location>
</feature>